<reference evidence="2 3" key="1">
    <citation type="submission" date="2019-08" db="EMBL/GenBank/DDBJ databases">
        <title>Actinomadura sp. nov. CYP1-5 isolated from mountain soil.</title>
        <authorList>
            <person name="Songsumanus A."/>
            <person name="Kuncharoen N."/>
            <person name="Kudo T."/>
            <person name="Yuki M."/>
            <person name="Igarashi Y."/>
            <person name="Tanasupawat S."/>
        </authorList>
    </citation>
    <scope>NUCLEOTIDE SEQUENCE [LARGE SCALE GENOMIC DNA]</scope>
    <source>
        <strain evidence="2 3">CYP1-5</strain>
    </source>
</reference>
<dbReference type="Proteomes" id="UP000323505">
    <property type="component" value="Unassembled WGS sequence"/>
</dbReference>
<dbReference type="Pfam" id="PF04149">
    <property type="entry name" value="DUF397"/>
    <property type="match status" value="1"/>
</dbReference>
<proteinExistence type="predicted"/>
<accession>A0A5D3FYJ7</accession>
<dbReference type="AlphaFoldDB" id="A0A5D3FYJ7"/>
<keyword evidence="3" id="KW-1185">Reference proteome</keyword>
<gene>
    <name evidence="2" type="ORF">FXF68_03390</name>
</gene>
<protein>
    <submittedName>
        <fullName evidence="2">DUF397 domain-containing protein</fullName>
    </submittedName>
</protein>
<sequence length="67" mass="7019">MRPRPTKSIWRTSSHSGGTGNCVEVASLIAGIGVRDSKAPGTGHLSFSAKAWAAFVAKIRDGHLDLS</sequence>
<evidence type="ECO:0000313" key="3">
    <source>
        <dbReference type="Proteomes" id="UP000323505"/>
    </source>
</evidence>
<dbReference type="EMBL" id="VSRQ01000001">
    <property type="protein sequence ID" value="TYK52810.1"/>
    <property type="molecule type" value="Genomic_DNA"/>
</dbReference>
<evidence type="ECO:0000313" key="2">
    <source>
        <dbReference type="EMBL" id="TYK52810.1"/>
    </source>
</evidence>
<comment type="caution">
    <text evidence="2">The sequence shown here is derived from an EMBL/GenBank/DDBJ whole genome shotgun (WGS) entry which is preliminary data.</text>
</comment>
<evidence type="ECO:0000259" key="1">
    <source>
        <dbReference type="Pfam" id="PF04149"/>
    </source>
</evidence>
<name>A0A5D3FYJ7_9ACTN</name>
<feature type="domain" description="DUF397" evidence="1">
    <location>
        <begin position="10"/>
        <end position="60"/>
    </location>
</feature>
<dbReference type="InterPro" id="IPR007278">
    <property type="entry name" value="DUF397"/>
</dbReference>
<dbReference type="RefSeq" id="WP_148757408.1">
    <property type="nucleotide sequence ID" value="NZ_VSRQ01000001.1"/>
</dbReference>
<organism evidence="2 3">
    <name type="scientific">Actinomadura decatromicini</name>
    <dbReference type="NCBI Taxonomy" id="2604572"/>
    <lineage>
        <taxon>Bacteria</taxon>
        <taxon>Bacillati</taxon>
        <taxon>Actinomycetota</taxon>
        <taxon>Actinomycetes</taxon>
        <taxon>Streptosporangiales</taxon>
        <taxon>Thermomonosporaceae</taxon>
        <taxon>Actinomadura</taxon>
    </lineage>
</organism>